<sequence>MGSASSSNATSQSKDPNIAKAHENVHLLLYRAKAAARRGRLEEAAKLQEQAKEIIQHLLMAGGRVGKDKGDFLEAIKLDEQAKEAIVDHLKLALEAAAERGDQGEAKKLEEQIKAANIELLLSRANAAAMRGDLEEATNWGQKVKQELSKACPHSKRLLDSATGEDFYLIMARAMAAEMKGDHREATKLVEEAEQANVPLLMTRAAAAARRGDEKEAMNLDQQAKAIIAKRNQAKQYATDVWLKGNRLFVGRSSASLKKSKEEIEKEEEERKKELEECNRKLEEKRAAEKVAWEAKPLEERKAIMQEKWAKSKAYHQKQIAQHDANPAKVERSRMVWQAVGAADLEPALQNGAVVLLDVHWLIEYAKYSDGPMFPILPPRQELEKLHPEAFISLDKIRDSTSTDSLNGNRQDAHIHIYALSYSWLHSDHPDPKGVTLRAVANACENRFNIVNHFPPRWGLFWDYACLYQHPQQSEGVYRTPEEDRLFQQGLYALPLLYSHPQTSCLRLTTRPTDYPEDYNLPQGANVAEYMDRGWPFVESCWMSVAKSSGKVLNLFHDEHQRKEATNGKSFMFMPPPLTPEKMKDRLLQKSFTNAKSDYPRVSDLYSRSFGFILGRLRKLDYAGFKWDAQMVTEVADIIGKGFTPQMEILNLNGNQLGTEGCSALADAFCGPFTPQVLRHVTLSGVKLNLEACQALSRGLAALFALRILELPETDLGDEGVQAMAPVLVRMRFLDLSKCNLGVPACRALADAAAQDSVQWTHLRLENNKAIGNEGFSILSPALQKANLTCLSTFSTSLDLDGLDKLVTTLIDRHDQTPPRLTRVKLAWSEFEITDKLHNILLKLVKASPNLCTLELGMPNRLEGFAEFRDALQQNAQNKGFRLLN</sequence>
<keyword evidence="4" id="KW-0175">Coiled coil</keyword>
<dbReference type="Gene3D" id="3.80.10.10">
    <property type="entry name" value="Ribonuclease Inhibitor"/>
    <property type="match status" value="1"/>
</dbReference>
<dbReference type="EMBL" id="CAICTM010001651">
    <property type="protein sequence ID" value="CAB9525273.1"/>
    <property type="molecule type" value="Genomic_DNA"/>
</dbReference>
<feature type="coiled-coil region" evidence="4">
    <location>
        <begin position="99"/>
        <end position="126"/>
    </location>
</feature>
<comment type="caution">
    <text evidence="5">The sequence shown here is derived from an EMBL/GenBank/DDBJ whole genome shotgun (WGS) entry which is preliminary data.</text>
</comment>
<dbReference type="SUPFAM" id="SSF52047">
    <property type="entry name" value="RNI-like"/>
    <property type="match status" value="1"/>
</dbReference>
<dbReference type="InterPro" id="IPR001611">
    <property type="entry name" value="Leu-rich_rpt"/>
</dbReference>
<dbReference type="InterPro" id="IPR011990">
    <property type="entry name" value="TPR-like_helical_dom_sf"/>
</dbReference>
<evidence type="ECO:0000313" key="6">
    <source>
        <dbReference type="Proteomes" id="UP001153069"/>
    </source>
</evidence>
<organism evidence="5 6">
    <name type="scientific">Seminavis robusta</name>
    <dbReference type="NCBI Taxonomy" id="568900"/>
    <lineage>
        <taxon>Eukaryota</taxon>
        <taxon>Sar</taxon>
        <taxon>Stramenopiles</taxon>
        <taxon>Ochrophyta</taxon>
        <taxon>Bacillariophyta</taxon>
        <taxon>Bacillariophyceae</taxon>
        <taxon>Bacillariophycidae</taxon>
        <taxon>Naviculales</taxon>
        <taxon>Naviculaceae</taxon>
        <taxon>Seminavis</taxon>
    </lineage>
</organism>
<dbReference type="AlphaFoldDB" id="A0A9N8ER56"/>
<dbReference type="InterPro" id="IPR032675">
    <property type="entry name" value="LRR_dom_sf"/>
</dbReference>
<accession>A0A9N8ER56</accession>
<evidence type="ECO:0000256" key="1">
    <source>
        <dbReference type="ARBA" id="ARBA00022468"/>
    </source>
</evidence>
<dbReference type="GO" id="GO:0048471">
    <property type="term" value="C:perinuclear region of cytoplasm"/>
    <property type="evidence" value="ECO:0007669"/>
    <property type="project" value="TreeGrafter"/>
</dbReference>
<dbReference type="Proteomes" id="UP001153069">
    <property type="component" value="Unassembled WGS sequence"/>
</dbReference>
<evidence type="ECO:0000256" key="3">
    <source>
        <dbReference type="ARBA" id="ARBA00022737"/>
    </source>
</evidence>
<dbReference type="SUPFAM" id="SSF48452">
    <property type="entry name" value="TPR-like"/>
    <property type="match status" value="1"/>
</dbReference>
<evidence type="ECO:0000256" key="4">
    <source>
        <dbReference type="SAM" id="Coils"/>
    </source>
</evidence>
<dbReference type="OrthoDB" id="120976at2759"/>
<keyword evidence="2" id="KW-0433">Leucine-rich repeat</keyword>
<dbReference type="GO" id="GO:0031267">
    <property type="term" value="F:small GTPase binding"/>
    <property type="evidence" value="ECO:0007669"/>
    <property type="project" value="TreeGrafter"/>
</dbReference>
<evidence type="ECO:0000313" key="5">
    <source>
        <dbReference type="EMBL" id="CAB9525273.1"/>
    </source>
</evidence>
<name>A0A9N8ER56_9STRA</name>
<protein>
    <submittedName>
        <fullName evidence="5">NLR family, pyrin domain containing 13</fullName>
    </submittedName>
</protein>
<dbReference type="GO" id="GO:0005829">
    <property type="term" value="C:cytosol"/>
    <property type="evidence" value="ECO:0007669"/>
    <property type="project" value="TreeGrafter"/>
</dbReference>
<dbReference type="Pfam" id="PF13516">
    <property type="entry name" value="LRR_6"/>
    <property type="match status" value="1"/>
</dbReference>
<evidence type="ECO:0000256" key="2">
    <source>
        <dbReference type="ARBA" id="ARBA00022614"/>
    </source>
</evidence>
<keyword evidence="1" id="KW-0343">GTPase activation</keyword>
<dbReference type="SMART" id="SM00368">
    <property type="entry name" value="LRR_RI"/>
    <property type="match status" value="3"/>
</dbReference>
<gene>
    <name evidence="5" type="ORF">SEMRO_1653_G288840.1</name>
</gene>
<reference evidence="5" key="1">
    <citation type="submission" date="2020-06" db="EMBL/GenBank/DDBJ databases">
        <authorList>
            <consortium name="Plant Systems Biology data submission"/>
        </authorList>
    </citation>
    <scope>NUCLEOTIDE SEQUENCE</scope>
    <source>
        <strain evidence="5">D6</strain>
    </source>
</reference>
<dbReference type="GO" id="GO:0006913">
    <property type="term" value="P:nucleocytoplasmic transport"/>
    <property type="evidence" value="ECO:0007669"/>
    <property type="project" value="TreeGrafter"/>
</dbReference>
<dbReference type="PANTHER" id="PTHR24113:SF12">
    <property type="entry name" value="RAN GTPASE-ACTIVATING PROTEIN 1"/>
    <property type="match status" value="1"/>
</dbReference>
<dbReference type="GO" id="GO:0005634">
    <property type="term" value="C:nucleus"/>
    <property type="evidence" value="ECO:0007669"/>
    <property type="project" value="TreeGrafter"/>
</dbReference>
<keyword evidence="6" id="KW-1185">Reference proteome</keyword>
<dbReference type="GO" id="GO:0005096">
    <property type="term" value="F:GTPase activator activity"/>
    <property type="evidence" value="ECO:0007669"/>
    <property type="project" value="UniProtKB-KW"/>
</dbReference>
<feature type="coiled-coil region" evidence="4">
    <location>
        <begin position="250"/>
        <end position="292"/>
    </location>
</feature>
<dbReference type="PANTHER" id="PTHR24113">
    <property type="entry name" value="RAN GTPASE-ACTIVATING PROTEIN 1"/>
    <property type="match status" value="1"/>
</dbReference>
<proteinExistence type="predicted"/>
<dbReference type="InterPro" id="IPR027038">
    <property type="entry name" value="RanGap"/>
</dbReference>
<keyword evidence="3" id="KW-0677">Repeat</keyword>